<feature type="region of interest" description="Disordered" evidence="1">
    <location>
        <begin position="1"/>
        <end position="63"/>
    </location>
</feature>
<gene>
    <name evidence="2" type="ORF">SCUD_LOCUS263</name>
</gene>
<reference evidence="4" key="1">
    <citation type="submission" date="2016-06" db="UniProtKB">
        <authorList>
            <consortium name="WormBaseParasite"/>
        </authorList>
    </citation>
    <scope>IDENTIFICATION</scope>
</reference>
<feature type="compositionally biased region" description="Acidic residues" evidence="1">
    <location>
        <begin position="14"/>
        <end position="27"/>
    </location>
</feature>
<evidence type="ECO:0000313" key="4">
    <source>
        <dbReference type="WBParaSite" id="SCUD_0000026201-mRNA-1"/>
    </source>
</evidence>
<dbReference type="AlphaFoldDB" id="A0A183JC56"/>
<dbReference type="Proteomes" id="UP000279833">
    <property type="component" value="Unassembled WGS sequence"/>
</dbReference>
<sequence>MRNRIPNLIKEGSESETVEEDQEDPEAIADYSGAVFTQEPPLEKEPDPNTESTNHLLTVDFDQ</sequence>
<accession>A0A183JC56</accession>
<proteinExistence type="predicted"/>
<protein>
    <submittedName>
        <fullName evidence="4">GAGE domain-containing protein</fullName>
    </submittedName>
</protein>
<evidence type="ECO:0000313" key="3">
    <source>
        <dbReference type="Proteomes" id="UP000279833"/>
    </source>
</evidence>
<keyword evidence="3" id="KW-1185">Reference proteome</keyword>
<dbReference type="WBParaSite" id="SCUD_0000026201-mRNA-1">
    <property type="protein sequence ID" value="SCUD_0000026201-mRNA-1"/>
    <property type="gene ID" value="SCUD_0000026201"/>
</dbReference>
<evidence type="ECO:0000256" key="1">
    <source>
        <dbReference type="SAM" id="MobiDB-lite"/>
    </source>
</evidence>
<dbReference type="EMBL" id="UZAK01000154">
    <property type="protein sequence ID" value="VDO60493.1"/>
    <property type="molecule type" value="Genomic_DNA"/>
</dbReference>
<organism evidence="4">
    <name type="scientific">Schistosoma curassoni</name>
    <dbReference type="NCBI Taxonomy" id="6186"/>
    <lineage>
        <taxon>Eukaryota</taxon>
        <taxon>Metazoa</taxon>
        <taxon>Spiralia</taxon>
        <taxon>Lophotrochozoa</taxon>
        <taxon>Platyhelminthes</taxon>
        <taxon>Trematoda</taxon>
        <taxon>Digenea</taxon>
        <taxon>Strigeidida</taxon>
        <taxon>Schistosomatoidea</taxon>
        <taxon>Schistosomatidae</taxon>
        <taxon>Schistosoma</taxon>
    </lineage>
</organism>
<reference evidence="2 3" key="2">
    <citation type="submission" date="2018-11" db="EMBL/GenBank/DDBJ databases">
        <authorList>
            <consortium name="Pathogen Informatics"/>
        </authorList>
    </citation>
    <scope>NUCLEOTIDE SEQUENCE [LARGE SCALE GENOMIC DNA]</scope>
    <source>
        <strain evidence="2">Dakar</strain>
        <strain evidence="3">Dakar, Senegal</strain>
    </source>
</reference>
<name>A0A183JC56_9TREM</name>
<evidence type="ECO:0000313" key="2">
    <source>
        <dbReference type="EMBL" id="VDO60493.1"/>
    </source>
</evidence>